<keyword evidence="2" id="KW-1185">Reference proteome</keyword>
<dbReference type="Proteomes" id="UP001528823">
    <property type="component" value="Unassembled WGS sequence"/>
</dbReference>
<organism evidence="1 2">
    <name type="scientific">Spartinivicinus poritis</name>
    <dbReference type="NCBI Taxonomy" id="2994640"/>
    <lineage>
        <taxon>Bacteria</taxon>
        <taxon>Pseudomonadati</taxon>
        <taxon>Pseudomonadota</taxon>
        <taxon>Gammaproteobacteria</taxon>
        <taxon>Oceanospirillales</taxon>
        <taxon>Zooshikellaceae</taxon>
        <taxon>Spartinivicinus</taxon>
    </lineage>
</organism>
<dbReference type="RefSeq" id="WP_274689339.1">
    <property type="nucleotide sequence ID" value="NZ_JAPMOU010000016.1"/>
</dbReference>
<accession>A0ABT5UAI4</accession>
<protein>
    <submittedName>
        <fullName evidence="1">DUF3095 domain-containing protein</fullName>
    </submittedName>
</protein>
<dbReference type="Pfam" id="PF11294">
    <property type="entry name" value="DUF3095"/>
    <property type="match status" value="1"/>
</dbReference>
<sequence>MQSESQNPDLAFYQNLPTFNTFSAFINAQHFAPAPDNWLIVISDVVNSSKAVANGRYKEVNMIGASCITSMRNALPSCDFPFVFGGDGATMLIPALYKDIVEQTLMGTQQLAEQTFQLQLRVGIVPISKVRKQGKEVLVAKFELSNGNQLAMFNGGGVELADQLIKADIDTQQYALNRTASVTAPDLTGLSCRWESLKPRNDHMLCILVQPLSSNIEQREQVFQTVIPRLMKVTGQDFQSTKPVTHANLKFKWPPQGIILEAKISKGTKPFWQRYLFLLFNSFIQAVLNKFNLSAGAYNAPVYRNQLCDNADYRRFDDSLRLVLDCTNEQTAQIKQLLEEQFQQGQLVYGIHQTNQALMTCMVSSLENSQHLHFIDGSGGGFWSASIGLKKQLQTRQPP</sequence>
<dbReference type="InterPro" id="IPR021445">
    <property type="entry name" value="DUF3095"/>
</dbReference>
<gene>
    <name evidence="1" type="ORF">ORQ98_13540</name>
</gene>
<comment type="caution">
    <text evidence="1">The sequence shown here is derived from an EMBL/GenBank/DDBJ whole genome shotgun (WGS) entry which is preliminary data.</text>
</comment>
<name>A0ABT5UAI4_9GAMM</name>
<dbReference type="EMBL" id="JAPMOU010000016">
    <property type="protein sequence ID" value="MDE1462991.1"/>
    <property type="molecule type" value="Genomic_DNA"/>
</dbReference>
<reference evidence="1 2" key="1">
    <citation type="submission" date="2022-11" db="EMBL/GenBank/DDBJ databases">
        <title>Spartinivicinus poritis sp. nov., isolated from scleractinian coral Porites lutea.</title>
        <authorList>
            <person name="Zhang G."/>
            <person name="Cai L."/>
            <person name="Wei Q."/>
        </authorList>
    </citation>
    <scope>NUCLEOTIDE SEQUENCE [LARGE SCALE GENOMIC DNA]</scope>
    <source>
        <strain evidence="1 2">A2-2</strain>
    </source>
</reference>
<evidence type="ECO:0000313" key="2">
    <source>
        <dbReference type="Proteomes" id="UP001528823"/>
    </source>
</evidence>
<proteinExistence type="predicted"/>
<evidence type="ECO:0000313" key="1">
    <source>
        <dbReference type="EMBL" id="MDE1462991.1"/>
    </source>
</evidence>